<name>A0A8V5GQV8_MELUD</name>
<reference evidence="1" key="1">
    <citation type="submission" date="2020-03" db="EMBL/GenBank/DDBJ databases">
        <title>Melopsittacus undulatus (budgerigar) genome, bMelUnd1, maternal haplotype with Z.</title>
        <authorList>
            <person name="Gedman G."/>
            <person name="Mountcastle J."/>
            <person name="Haase B."/>
            <person name="Formenti G."/>
            <person name="Wright T."/>
            <person name="Apodaca J."/>
            <person name="Pelan S."/>
            <person name="Chow W."/>
            <person name="Rhie A."/>
            <person name="Howe K."/>
            <person name="Fedrigo O."/>
            <person name="Jarvis E.D."/>
        </authorList>
    </citation>
    <scope>NUCLEOTIDE SEQUENCE [LARGE SCALE GENOMIC DNA]</scope>
</reference>
<evidence type="ECO:0000313" key="1">
    <source>
        <dbReference type="Ensembl" id="ENSMUNP00000030046.1"/>
    </source>
</evidence>
<dbReference type="AlphaFoldDB" id="A0A8V5GQV8"/>
<reference evidence="1" key="2">
    <citation type="submission" date="2025-08" db="UniProtKB">
        <authorList>
            <consortium name="Ensembl"/>
        </authorList>
    </citation>
    <scope>IDENTIFICATION</scope>
</reference>
<accession>A0A8V5GQV8</accession>
<evidence type="ECO:0000313" key="2">
    <source>
        <dbReference type="Proteomes" id="UP000694405"/>
    </source>
</evidence>
<sequence>SSAPPPEKNEALEAQQQMSLFQNRIREQNAHLEMLREKAHDLEVQLESSQKNAKDKENTFAQMEENMEDTIQQLCESTEEKEQDVKSLQDLVASERLSVLQCALSVRDSEIRELKNELKDICRRLENLRAELEKCLGPRKVWQTDVTEYPPFGRLKYLHVSLDTHSHAV</sequence>
<organism evidence="1 2">
    <name type="scientific">Melopsittacus undulatus</name>
    <name type="common">Budgerigar</name>
    <name type="synonym">Psittacus undulatus</name>
    <dbReference type="NCBI Taxonomy" id="13146"/>
    <lineage>
        <taxon>Eukaryota</taxon>
        <taxon>Metazoa</taxon>
        <taxon>Chordata</taxon>
        <taxon>Craniata</taxon>
        <taxon>Vertebrata</taxon>
        <taxon>Euteleostomi</taxon>
        <taxon>Archelosauria</taxon>
        <taxon>Archosauria</taxon>
        <taxon>Dinosauria</taxon>
        <taxon>Saurischia</taxon>
        <taxon>Theropoda</taxon>
        <taxon>Coelurosauria</taxon>
        <taxon>Aves</taxon>
        <taxon>Neognathae</taxon>
        <taxon>Neoaves</taxon>
        <taxon>Telluraves</taxon>
        <taxon>Australaves</taxon>
        <taxon>Psittaciformes</taxon>
        <taxon>Psittaculidae</taxon>
        <taxon>Melopsittacus</taxon>
    </lineage>
</organism>
<proteinExistence type="predicted"/>
<protein>
    <submittedName>
        <fullName evidence="1">Uncharacterized protein</fullName>
    </submittedName>
</protein>
<dbReference type="Proteomes" id="UP000694405">
    <property type="component" value="Unassembled WGS sequence"/>
</dbReference>
<reference evidence="1" key="3">
    <citation type="submission" date="2025-09" db="UniProtKB">
        <authorList>
            <consortium name="Ensembl"/>
        </authorList>
    </citation>
    <scope>IDENTIFICATION</scope>
</reference>
<dbReference type="Ensembl" id="ENSMUNT00000033242.1">
    <property type="protein sequence ID" value="ENSMUNP00000030046.1"/>
    <property type="gene ID" value="ENSMUNG00000021438.1"/>
</dbReference>
<keyword evidence="2" id="KW-1185">Reference proteome</keyword>